<dbReference type="PANTHER" id="PTHR42711:SF5">
    <property type="entry name" value="ABC TRANSPORTER ATP-BINDING PROTEIN NATA"/>
    <property type="match status" value="1"/>
</dbReference>
<feature type="domain" description="ABC transporter" evidence="5">
    <location>
        <begin position="5"/>
        <end position="233"/>
    </location>
</feature>
<dbReference type="SMART" id="SM00382">
    <property type="entry name" value="AAA"/>
    <property type="match status" value="1"/>
</dbReference>
<name>A0ABD5F7I9_ENTAV</name>
<protein>
    <submittedName>
        <fullName evidence="6">ATP-binding cassette domain-containing protein</fullName>
    </submittedName>
</protein>
<dbReference type="InterPro" id="IPR003439">
    <property type="entry name" value="ABC_transporter-like_ATP-bd"/>
</dbReference>
<comment type="caution">
    <text evidence="6">The sequence shown here is derived from an EMBL/GenBank/DDBJ whole genome shotgun (WGS) entry which is preliminary data.</text>
</comment>
<dbReference type="AlphaFoldDB" id="A0ABD5F7I9"/>
<evidence type="ECO:0000256" key="2">
    <source>
        <dbReference type="ARBA" id="ARBA00022448"/>
    </source>
</evidence>
<dbReference type="Pfam" id="PF13732">
    <property type="entry name" value="DrrA1-3_C"/>
    <property type="match status" value="1"/>
</dbReference>
<reference evidence="6 7" key="1">
    <citation type="submission" date="2023-03" db="EMBL/GenBank/DDBJ databases">
        <authorList>
            <person name="Shen W."/>
            <person name="Cai J."/>
        </authorList>
    </citation>
    <scope>NUCLEOTIDE SEQUENCE [LARGE SCALE GENOMIC DNA]</scope>
    <source>
        <strain evidence="6 7">Y2</strain>
    </source>
</reference>
<keyword evidence="3" id="KW-0547">Nucleotide-binding</keyword>
<evidence type="ECO:0000256" key="1">
    <source>
        <dbReference type="ARBA" id="ARBA00005417"/>
    </source>
</evidence>
<gene>
    <name evidence="6" type="ORF">P7D79_09230</name>
</gene>
<dbReference type="Gene3D" id="3.40.50.300">
    <property type="entry name" value="P-loop containing nucleotide triphosphate hydrolases"/>
    <property type="match status" value="1"/>
</dbReference>
<dbReference type="PROSITE" id="PS50893">
    <property type="entry name" value="ABC_TRANSPORTER_2"/>
    <property type="match status" value="1"/>
</dbReference>
<proteinExistence type="inferred from homology"/>
<dbReference type="EMBL" id="JARPWY010000021">
    <property type="protein sequence ID" value="MDT2514413.1"/>
    <property type="molecule type" value="Genomic_DNA"/>
</dbReference>
<dbReference type="PANTHER" id="PTHR42711">
    <property type="entry name" value="ABC TRANSPORTER ATP-BINDING PROTEIN"/>
    <property type="match status" value="1"/>
</dbReference>
<keyword evidence="4 6" id="KW-0067">ATP-binding</keyword>
<dbReference type="InterPro" id="IPR017871">
    <property type="entry name" value="ABC_transporter-like_CS"/>
</dbReference>
<dbReference type="SUPFAM" id="SSF52540">
    <property type="entry name" value="P-loop containing nucleoside triphosphate hydrolases"/>
    <property type="match status" value="1"/>
</dbReference>
<accession>A0ABD5F7I9</accession>
<evidence type="ECO:0000313" key="6">
    <source>
        <dbReference type="EMBL" id="MDT2514413.1"/>
    </source>
</evidence>
<dbReference type="Pfam" id="PF00005">
    <property type="entry name" value="ABC_tran"/>
    <property type="match status" value="1"/>
</dbReference>
<evidence type="ECO:0000256" key="4">
    <source>
        <dbReference type="ARBA" id="ARBA00022840"/>
    </source>
</evidence>
<dbReference type="RefSeq" id="WP_311873023.1">
    <property type="nucleotide sequence ID" value="NZ_JARPWF010000010.1"/>
</dbReference>
<evidence type="ECO:0000259" key="5">
    <source>
        <dbReference type="PROSITE" id="PS50893"/>
    </source>
</evidence>
<dbReference type="InterPro" id="IPR027417">
    <property type="entry name" value="P-loop_NTPase"/>
</dbReference>
<evidence type="ECO:0000256" key="3">
    <source>
        <dbReference type="ARBA" id="ARBA00022741"/>
    </source>
</evidence>
<sequence length="309" mass="34606">MQEAINVVDLEKSFSDHKVLDKISFHVPTGSIFALLGTNGSGKTTTVKMMTTLLKPDNGYITIDGMNVLEQSLKVQKEFSLTGQFAAVDEVLTGRENLVLIAKLRHMKNYTEKVDELLTEFDLQEAADRPTQTYSGGMRRKLDLAMSLIDPPRILFLDEPTTGLDPQARAALWQMIRSLKKARVTIFLTTQYLEEAEQLADTVAILNRGKIALQGSIAEVKKQLPKETLELTFADEETLEATEQLVGGKMNKELLALNVVTDNEVERITTILNQLQAAKIEILTFTQKQSSLDDVFFMIVENRVTQNNL</sequence>
<evidence type="ECO:0000313" key="7">
    <source>
        <dbReference type="Proteomes" id="UP001264335"/>
    </source>
</evidence>
<dbReference type="Proteomes" id="UP001264335">
    <property type="component" value="Unassembled WGS sequence"/>
</dbReference>
<comment type="similarity">
    <text evidence="1">Belongs to the ABC transporter superfamily.</text>
</comment>
<dbReference type="InterPro" id="IPR025302">
    <property type="entry name" value="DrrA1/2-like_C"/>
</dbReference>
<dbReference type="PROSITE" id="PS00211">
    <property type="entry name" value="ABC_TRANSPORTER_1"/>
    <property type="match status" value="1"/>
</dbReference>
<dbReference type="GO" id="GO:0005524">
    <property type="term" value="F:ATP binding"/>
    <property type="evidence" value="ECO:0007669"/>
    <property type="project" value="UniProtKB-KW"/>
</dbReference>
<dbReference type="InterPro" id="IPR003593">
    <property type="entry name" value="AAA+_ATPase"/>
</dbReference>
<dbReference type="InterPro" id="IPR050763">
    <property type="entry name" value="ABC_transporter_ATP-binding"/>
</dbReference>
<organism evidence="6 7">
    <name type="scientific">Enterococcus avium</name>
    <name type="common">Streptococcus avium</name>
    <dbReference type="NCBI Taxonomy" id="33945"/>
    <lineage>
        <taxon>Bacteria</taxon>
        <taxon>Bacillati</taxon>
        <taxon>Bacillota</taxon>
        <taxon>Bacilli</taxon>
        <taxon>Lactobacillales</taxon>
        <taxon>Enterococcaceae</taxon>
        <taxon>Enterococcus</taxon>
    </lineage>
</organism>
<keyword evidence="2" id="KW-0813">Transport</keyword>